<evidence type="ECO:0000256" key="2">
    <source>
        <dbReference type="PROSITE-ProRule" id="PRU00124"/>
    </source>
</evidence>
<dbReference type="InterPro" id="IPR035914">
    <property type="entry name" value="Sperma_CUB_dom_sf"/>
</dbReference>
<evidence type="ECO:0000256" key="1">
    <source>
        <dbReference type="ARBA" id="ARBA00023157"/>
    </source>
</evidence>
<feature type="region of interest" description="Disordered" evidence="3">
    <location>
        <begin position="3182"/>
        <end position="3208"/>
    </location>
</feature>
<feature type="domain" description="Tudor" evidence="6">
    <location>
        <begin position="1219"/>
        <end position="1279"/>
    </location>
</feature>
<evidence type="ECO:0000256" key="3">
    <source>
        <dbReference type="SAM" id="MobiDB-lite"/>
    </source>
</evidence>
<feature type="domain" description="Tudor" evidence="6">
    <location>
        <begin position="169"/>
        <end position="225"/>
    </location>
</feature>
<evidence type="ECO:0000259" key="5">
    <source>
        <dbReference type="PROSITE" id="PS01180"/>
    </source>
</evidence>
<dbReference type="Pfam" id="PF00431">
    <property type="entry name" value="CUB"/>
    <property type="match status" value="1"/>
</dbReference>
<evidence type="ECO:0000313" key="7">
    <source>
        <dbReference type="Proteomes" id="UP000095280"/>
    </source>
</evidence>
<dbReference type="PANTHER" id="PTHR22948">
    <property type="entry name" value="TUDOR DOMAIN CONTAINING PROTEIN"/>
    <property type="match status" value="1"/>
</dbReference>
<feature type="domain" description="Tudor" evidence="6">
    <location>
        <begin position="1665"/>
        <end position="1725"/>
    </location>
</feature>
<dbReference type="CDD" id="cd00041">
    <property type="entry name" value="CUB"/>
    <property type="match status" value="1"/>
</dbReference>
<dbReference type="PANTHER" id="PTHR22948:SF29">
    <property type="entry name" value="FI02030P-RELATED"/>
    <property type="match status" value="1"/>
</dbReference>
<dbReference type="SUPFAM" id="SSF63748">
    <property type="entry name" value="Tudor/PWWP/MBT"/>
    <property type="match status" value="12"/>
</dbReference>
<dbReference type="Gene3D" id="2.30.30.140">
    <property type="match status" value="13"/>
</dbReference>
<dbReference type="InterPro" id="IPR036055">
    <property type="entry name" value="LDL_receptor-like_sf"/>
</dbReference>
<dbReference type="WBParaSite" id="maker-uti_cns_0046606-snap-gene-0.3-mRNA-1">
    <property type="protein sequence ID" value="maker-uti_cns_0046606-snap-gene-0.3-mRNA-1"/>
    <property type="gene ID" value="maker-uti_cns_0046606-snap-gene-0.3"/>
</dbReference>
<proteinExistence type="predicted"/>
<feature type="compositionally biased region" description="Pro residues" evidence="3">
    <location>
        <begin position="3422"/>
        <end position="3439"/>
    </location>
</feature>
<dbReference type="Gene3D" id="2.60.120.290">
    <property type="entry name" value="Spermadhesin, CUB domain"/>
    <property type="match status" value="1"/>
</dbReference>
<accession>A0A1I8JC36</accession>
<dbReference type="InterPro" id="IPR050621">
    <property type="entry name" value="Tudor_domain_containing"/>
</dbReference>
<keyword evidence="7" id="KW-1185">Reference proteome</keyword>
<dbReference type="SMART" id="SM00333">
    <property type="entry name" value="TUDOR"/>
    <property type="match status" value="13"/>
</dbReference>
<comment type="caution">
    <text evidence="2">Lacks conserved residue(s) required for the propagation of feature annotation.</text>
</comment>
<evidence type="ECO:0000259" key="6">
    <source>
        <dbReference type="PROSITE" id="PS50304"/>
    </source>
</evidence>
<name>A0A1I8JC36_9PLAT</name>
<feature type="domain" description="Tudor" evidence="6">
    <location>
        <begin position="1875"/>
        <end position="1931"/>
    </location>
</feature>
<dbReference type="PROSITE" id="PS50068">
    <property type="entry name" value="LDLRA_2"/>
    <property type="match status" value="1"/>
</dbReference>
<dbReference type="InterPro" id="IPR002999">
    <property type="entry name" value="Tudor"/>
</dbReference>
<dbReference type="SMART" id="SM00192">
    <property type="entry name" value="LDLa"/>
    <property type="match status" value="1"/>
</dbReference>
<feature type="domain" description="Tudor" evidence="6">
    <location>
        <begin position="1009"/>
        <end position="1069"/>
    </location>
</feature>
<reference evidence="8" key="1">
    <citation type="submission" date="2016-11" db="UniProtKB">
        <authorList>
            <consortium name="WormBaseParasite"/>
        </authorList>
    </citation>
    <scope>IDENTIFICATION</scope>
</reference>
<evidence type="ECO:0000256" key="4">
    <source>
        <dbReference type="SAM" id="Phobius"/>
    </source>
</evidence>
<feature type="disulfide bond" evidence="2">
    <location>
        <begin position="3150"/>
        <end position="3168"/>
    </location>
</feature>
<keyword evidence="1 2" id="KW-1015">Disulfide bond</keyword>
<feature type="region of interest" description="Disordered" evidence="3">
    <location>
        <begin position="3261"/>
        <end position="3283"/>
    </location>
</feature>
<feature type="region of interest" description="Disordered" evidence="3">
    <location>
        <begin position="3356"/>
        <end position="3476"/>
    </location>
</feature>
<dbReference type="Gene3D" id="2.40.50.90">
    <property type="match status" value="1"/>
</dbReference>
<dbReference type="SUPFAM" id="SSF57424">
    <property type="entry name" value="LDL receptor-like module"/>
    <property type="match status" value="1"/>
</dbReference>
<sequence>EFKALNKQAVHCKLRLIKEPDGGWKPDECQRLWTEMSSQGTDVLQAVFVPDDSESVESLVPVELCSRTTCKSINVRFGIATKSLDLESNMTQMTTSAENFTWYRAALIANLDNAHYVVKFVDYGNIALVPQDFLRKLHLWIQSSRDLDELASLQSQLDVEAASSEALTAPQIGQFCIGLFEGGWYRAEVKAVSSDSIRVLFIDYGNEEEGSLDELQLKVLPKREELYRDAFAFECILQSSDNCCFSTDACDKIVEYGELQFSIDPSTDSEPPTVSIPKDILQSLTVIEVTDAAAANADSAAVIESGKQQIESQANKSETWAVSKSTQSGTFTGVVSLVTPSDDGTKLHLWIQSSRDLDELASLQSQLDVEAASSEALTAPQIGQFCIGLFEGGWYRAEVKAVSSDSIRVLFIDYGNEEEGSLDELQLKVLPQREELYRDVFAFECILQSSDNCCFSTDACDKIVEYGELQFSIDPSTDSEPPTVSIPKDILQSLTVIEVTDAAAANADSAAVIESGKQQIESQANKSETWAVSKSTQSGTFTGVVSLVTPSDDGTKLHLWIQSSRDLDELASLQSQLDVEAASSEALTAPQIGQFCIGLFEGGWYRAEVKAVSSDSIRVLFIDYGNEEEGSLDELQLKVLPQREELYRDVFAFECILQSSDNCCFSTDACDKIVEYGELQFSIDPSTDSEPPTVSIPKDILQSLTVIEVTDAAAANADSAAVIESGKQQIESQANKSETWAVSKSTQSGTFTGVVSLVTPSDDGTKLHLWIQSSRDLDELASLQSQLDVEAASSEALTAPQIGQFCIGLFEGGWYRAEVKAVSSDSIRVLFIDYGNEEEGSLDELQLKVLPQREELYRDVFAFECILQSSDNCCFSTDACDKIVEYGELQFSIDPSTDSEPPTVSIPKDILQSLTVIEVTDAAAANADSAAVIESGKQQIESQANKSETWAVSKSTQSGTFTGVVSLVTPSDDGTKLHLWIQSSRDLDELASLQSQLDVEAASSEALTAPQIGQFCIGLFEGGWYRAEVKAVSSDSIRVLFIDYGNEEEGSLDELQLKVLPQREELYRDVFAFECILQSSDNCCFSTDACDKIVEYGELQFSIDPSTDSEPPTVSIPKDILQSLTVIEVTDAAAANADSAAVIESGKQQIESQANKSETWAVSKSTQSGTFTGVVSLVTPSDDGTKLHLWIQSSRDLDELASLQSQLDVEAASSEALTAPQIGQFCIGLFEGGWYRAEVKAVSSDSIRVLFIDYGNEEEGSLDELQLKVLPQREELYRDVFAFECILESSDNCCFSPDACDKIVEYGELQFSIDPSTDSEPPTVSIPKDILQSLTVIEVTDAAAANADSAAVIESGKQQIESQANKSETWAVSKSTQSGTFTGVVSLVTPSDDGTKLHLWIQSSRDLDELASLQSQLDVEAASSEALTAPQIGQFCIGLFEGGWYRAEVKAVSSDSIRVLFIDYGNEEEGSLDELQLKVLPQREELYRDAFAFECILESSDNRCFSPEACDKIIEFGELKFSINCLLELGLPRASIADVLASSFNADCTAAIFKESVDVLGRPSLGLSARSKWRALKRPNHLCTVLRDGASSCSTVLISAAASFALEPRRNRNSIMALDCSLENAGNTDLKNLHLWVQNSSDFDKLTSLQNLLDADADSCKALDKPKAGQFCIGLFEGSWYRAEVKAVSSDSIRVLFIDYGNEEEGSLDELQLKVLPQREELYRDAFAFECILKSSDNRCFSPDACDKIIEHGELQFSIDPSTDSEPPTVSIPKNILQSLTVTEVTDSAAFNANNTVVIELGKQQIESQANKSETWAVSKSIQSETFTGVVSNATLLDDGTKLHLWIQNTRDLDELASLQSQLDVEAASSEALTAPQIGQFCIGLFEGGWYRAEVKAVSSDSIRVLFIDYGNEEEGSLDELQLKVLPHREGLYRDALAFECILESSSKCRFTSNADALITAFDCLTVNIVQDFSSGLRTIGIDSDLLASLESRICSLEPISAAYDEPQKDAPVSSSTNDIREVRDASQHAIMEHDSRTKIWRVKRRQLTGTFTGTVCACVPTGDNKEYLRLWVHRTCDSVKLKALQDLFKIEADSAPDLKQPSLGQTCLVFHKDQWCRAEILATSSVTIELFLLDYGIECKWSVSKKHLFGLVSAMVVFAIQVQDDPRRLRLWIQSSRDLDELASLQSQLDIEAASSEAFTAPQIGQFCIGLFEGSWYRAEVKAVSSDSIRVLFIDYGNEEEGSLDELQLKVLPQREELYRDAFAFECILQSSDNCCFSTDACDKIVEYGELQFSIDPSTDSEPPTVSIPKDILQSLTVTEVTNSAASLASIKNNKLKPAVLPASTSIFFDGENNENFHKSWCKVPLTPISYESGSDRPENSEVLATVCCLQPITNCSKQSNTCSSEAEKRQHQQYRPRLRYTPDQLRAVFASMVHDYGCTIVPTPVPLPGRYSVIILPSSNSSQLMVHLLPQSLQQVDRLAKRMHFWYNKLGLLIKPVTKLYPGKSVAFFTMKSHGGGEWYRGRVLSIDTRNSQEVSATVLAVDYGFVSSGLLTSFIRELPPELTGPEWPAAICICRLASKDVLPQQPSLKRAGIEVLLLQSAHKATQPPFSLNGFSVCLVNPLISMSSAERSSQYLISSATVCDTDRRFRPASTRSCSTMQRCTARASASLLTEIARRRRFACFGSESAGGVPPADSPFLFLPAVPDQSREQPPLSWNGLSFLAANPPRVHEQRAQHLQLTTGRLELALTGCLLCSHGSDLLKAGWLPPVQRAEPTGRTGRCHGSRARRPQLFSASVDPGRSRNALGGSADWITMPLAAAANALALPLTALLLRLAVLLNLLLWAAATGGVTSRTFYCLCRLPDLLPQQPEACANFTGGAGFQSGFFTFTTPNYPARYPARSDCIKLIRAEYPHQVVKLDFRDEFFIEDNSQCATDYLEIRDGPYGYSPQIPGLLRSRVCGRGPPRRPPLVSTGRYLWLRFRSDDSIEHAGMKAVYSFEQANNVRQECRLELRLPVDRQEVLTTKQLKDKIPAGNATTKPVDCSIDATSPEDTKIFFSLESMVVRRDDACDLHQLTFFDGFTSGEARDGPSAPVCKSLEEANAKGHLSTKRRVVIRVTSRDAYLMPDFVVVLTVVRLGVCQEATEFECGEGQCIDSRLVCNSHINCPDGRDEANCAEKTGHGHGAPGGVGGAGIPESTVKTTSDRKSDEMSYHPIILGSIGAGFLILTMACCCVTFKQRLKERRANHCSAEPADAATATAASAGLSREPSVRAATAGGPDSPMLPHLTSLHQTDGFGPYGKQNGAAPLSVHQLQHQAMPQPQPQPPQVTPSRVRVGKFLDPIGGSCEQDSPIVEIFSGAPDCPSQQRQQPQFGYRTPPPAAARRLAGGFSKQESSDTAASSSGGAGSSSFAVHPHSTHTLPPPPPPPPTPPPPPMPLTPGCELRAGGSGGGRRGVVGDPRLVPSRSIPGHLGES</sequence>
<dbReference type="Proteomes" id="UP000095280">
    <property type="component" value="Unplaced"/>
</dbReference>
<feature type="domain" description="CUB" evidence="5">
    <location>
        <begin position="2875"/>
        <end position="3001"/>
    </location>
</feature>
<dbReference type="SUPFAM" id="SSF49854">
    <property type="entry name" value="Spermadhesin, CUB domain"/>
    <property type="match status" value="1"/>
</dbReference>
<dbReference type="Pfam" id="PF00567">
    <property type="entry name" value="TUDOR"/>
    <property type="match status" value="10"/>
</dbReference>
<organism evidence="7 8">
    <name type="scientific">Macrostomum lignano</name>
    <dbReference type="NCBI Taxonomy" id="282301"/>
    <lineage>
        <taxon>Eukaryota</taxon>
        <taxon>Metazoa</taxon>
        <taxon>Spiralia</taxon>
        <taxon>Lophotrochozoa</taxon>
        <taxon>Platyhelminthes</taxon>
        <taxon>Rhabditophora</taxon>
        <taxon>Macrostomorpha</taxon>
        <taxon>Macrostomida</taxon>
        <taxon>Macrostomidae</taxon>
        <taxon>Macrostomum</taxon>
    </lineage>
</organism>
<feature type="domain" description="Tudor" evidence="6">
    <location>
        <begin position="1429"/>
        <end position="1489"/>
    </location>
</feature>
<dbReference type="InterPro" id="IPR002172">
    <property type="entry name" value="LDrepeatLR_classA_rpt"/>
</dbReference>
<feature type="domain" description="Tudor" evidence="6">
    <location>
        <begin position="85"/>
        <end position="144"/>
    </location>
</feature>
<feature type="region of interest" description="Disordered" evidence="3">
    <location>
        <begin position="3314"/>
        <end position="3333"/>
    </location>
</feature>
<dbReference type="Pfam" id="PF00057">
    <property type="entry name" value="Ldl_recept_a"/>
    <property type="match status" value="1"/>
</dbReference>
<keyword evidence="4" id="KW-0472">Membrane</keyword>
<protein>
    <submittedName>
        <fullName evidence="8">Tudor domain-containing protein</fullName>
    </submittedName>
</protein>
<dbReference type="InterPro" id="IPR035437">
    <property type="entry name" value="SNase_OB-fold_sf"/>
</dbReference>
<dbReference type="InterPro" id="IPR000859">
    <property type="entry name" value="CUB_dom"/>
</dbReference>
<feature type="domain" description="Tudor" evidence="6">
    <location>
        <begin position="2202"/>
        <end position="2262"/>
    </location>
</feature>
<feature type="compositionally biased region" description="Gly residues" evidence="3">
    <location>
        <begin position="3184"/>
        <end position="3195"/>
    </location>
</feature>
<dbReference type="CDD" id="cd20379">
    <property type="entry name" value="Tudor_dTUD-like"/>
    <property type="match status" value="3"/>
</dbReference>
<feature type="domain" description="Tudor" evidence="6">
    <location>
        <begin position="379"/>
        <end position="439"/>
    </location>
</feature>
<dbReference type="PROSITE" id="PS01180">
    <property type="entry name" value="CUB"/>
    <property type="match status" value="1"/>
</dbReference>
<dbReference type="CDD" id="cd00112">
    <property type="entry name" value="LDLa"/>
    <property type="match status" value="1"/>
</dbReference>
<dbReference type="PROSITE" id="PS50304">
    <property type="entry name" value="TUDOR"/>
    <property type="match status" value="11"/>
</dbReference>
<dbReference type="SMART" id="SM00042">
    <property type="entry name" value="CUB"/>
    <property type="match status" value="1"/>
</dbReference>
<feature type="transmembrane region" description="Helical" evidence="4">
    <location>
        <begin position="3217"/>
        <end position="3238"/>
    </location>
</feature>
<keyword evidence="4" id="KW-1133">Transmembrane helix</keyword>
<dbReference type="Gene3D" id="4.10.400.10">
    <property type="entry name" value="Low-density Lipoprotein Receptor"/>
    <property type="match status" value="1"/>
</dbReference>
<feature type="domain" description="Tudor" evidence="6">
    <location>
        <begin position="799"/>
        <end position="859"/>
    </location>
</feature>
<evidence type="ECO:0000313" key="8">
    <source>
        <dbReference type="WBParaSite" id="maker-uti_cns_0046606-snap-gene-0.3-mRNA-1"/>
    </source>
</evidence>
<feature type="disulfide bond" evidence="2">
    <location>
        <begin position="3162"/>
        <end position="3177"/>
    </location>
</feature>
<feature type="domain" description="Tudor" evidence="6">
    <location>
        <begin position="589"/>
        <end position="649"/>
    </location>
</feature>
<keyword evidence="4" id="KW-0812">Transmembrane</keyword>